<dbReference type="GO" id="GO:0030286">
    <property type="term" value="C:dynein complex"/>
    <property type="evidence" value="ECO:0007669"/>
    <property type="project" value="UniProtKB-KW"/>
</dbReference>
<organism evidence="5 6">
    <name type="scientific">Sipha flava</name>
    <name type="common">yellow sugarcane aphid</name>
    <dbReference type="NCBI Taxonomy" id="143950"/>
    <lineage>
        <taxon>Eukaryota</taxon>
        <taxon>Metazoa</taxon>
        <taxon>Ecdysozoa</taxon>
        <taxon>Arthropoda</taxon>
        <taxon>Hexapoda</taxon>
        <taxon>Insecta</taxon>
        <taxon>Pterygota</taxon>
        <taxon>Neoptera</taxon>
        <taxon>Paraneoptera</taxon>
        <taxon>Hemiptera</taxon>
        <taxon>Sternorrhyncha</taxon>
        <taxon>Aphidomorpha</taxon>
        <taxon>Aphidoidea</taxon>
        <taxon>Aphididae</taxon>
        <taxon>Sipha</taxon>
    </lineage>
</organism>
<keyword evidence="5" id="KW-1185">Reference proteome</keyword>
<evidence type="ECO:0000256" key="2">
    <source>
        <dbReference type="ARBA" id="ARBA00023054"/>
    </source>
</evidence>
<dbReference type="RefSeq" id="XP_025411316.1">
    <property type="nucleotide sequence ID" value="XM_025555531.1"/>
</dbReference>
<keyword evidence="1" id="KW-0243">Dynein</keyword>
<feature type="non-terminal residue" evidence="6">
    <location>
        <position position="273"/>
    </location>
</feature>
<evidence type="ECO:0000313" key="6">
    <source>
        <dbReference type="RefSeq" id="XP_025411316.1"/>
    </source>
</evidence>
<keyword evidence="3" id="KW-0505">Motor protein</keyword>
<evidence type="ECO:0000313" key="5">
    <source>
        <dbReference type="Proteomes" id="UP000694846"/>
    </source>
</evidence>
<comment type="similarity">
    <text evidence="4">Belongs to the inner dynein arm light chain family.</text>
</comment>
<protein>
    <submittedName>
        <fullName evidence="6">28 kDa inner dynein arm light chain, axonemal-like</fullName>
    </submittedName>
</protein>
<dbReference type="Pfam" id="PF10211">
    <property type="entry name" value="Ax_dynein_light"/>
    <property type="match status" value="1"/>
</dbReference>
<name>A0A8B8FLE5_9HEMI</name>
<proteinExistence type="inferred from homology"/>
<reference evidence="6" key="1">
    <citation type="submission" date="2025-08" db="UniProtKB">
        <authorList>
            <consortium name="RefSeq"/>
        </authorList>
    </citation>
    <scope>IDENTIFICATION</scope>
    <source>
        <tissue evidence="6">Whole body</tissue>
    </source>
</reference>
<evidence type="ECO:0000256" key="1">
    <source>
        <dbReference type="ARBA" id="ARBA00023017"/>
    </source>
</evidence>
<dbReference type="GO" id="GO:0045504">
    <property type="term" value="F:dynein heavy chain binding"/>
    <property type="evidence" value="ECO:0007669"/>
    <property type="project" value="TreeGrafter"/>
</dbReference>
<dbReference type="AlphaFoldDB" id="A0A8B8FLE5"/>
<dbReference type="GeneID" id="112684172"/>
<dbReference type="GO" id="GO:0097546">
    <property type="term" value="C:ciliary base"/>
    <property type="evidence" value="ECO:0007669"/>
    <property type="project" value="TreeGrafter"/>
</dbReference>
<evidence type="ECO:0000256" key="4">
    <source>
        <dbReference type="ARBA" id="ARBA00038114"/>
    </source>
</evidence>
<keyword evidence="2" id="KW-0175">Coiled coil</keyword>
<gene>
    <name evidence="6" type="primary">LOC112684172</name>
</gene>
<dbReference type="PANTHER" id="PTHR13183">
    <property type="entry name" value="AXONEMAL INNER ARM DYNEIN LIGHT CHAIN 28"/>
    <property type="match status" value="1"/>
</dbReference>
<dbReference type="InterPro" id="IPR019347">
    <property type="entry name" value="Axonemal_dynein_light_chain"/>
</dbReference>
<dbReference type="OrthoDB" id="1927454at2759"/>
<sequence length="273" mass="32356">MAESQNFANVVFSTGQEEILIEEVRNNPATMLLGGLIIRDDDIKSDQEIFNVQLVQLSEPIIIKDESTKIVKNKNVKSESNELNKDYLKKYNQVLDVIFPPREWEENGITWRQVTSRKPPSQNEHLKLNENFESQISYWNIQTKGLTPIRKELYGQYFDEQIRQVYLNDEEMGELLMRIRNELKITVEAYIYHFENGVMFSVRKSKIHDQEMNDIEMDVKTLKENNLSLEKKLVSTNITLQNYEKYWTDQLNVLIEKNKLEFQFLTRNHEALQ</sequence>
<accession>A0A8B8FLE5</accession>
<evidence type="ECO:0000256" key="3">
    <source>
        <dbReference type="ARBA" id="ARBA00023175"/>
    </source>
</evidence>
<dbReference type="Proteomes" id="UP000694846">
    <property type="component" value="Unplaced"/>
</dbReference>
<dbReference type="PANTHER" id="PTHR13183:SF0">
    <property type="entry name" value="AXONEMAL DYNEIN LIGHT INTERMEDIATE POLYPEPTIDE 1"/>
    <property type="match status" value="1"/>
</dbReference>
<dbReference type="GO" id="GO:0005930">
    <property type="term" value="C:axoneme"/>
    <property type="evidence" value="ECO:0007669"/>
    <property type="project" value="TreeGrafter"/>
</dbReference>